<accession>A4TZP5</accession>
<reference evidence="1" key="1">
    <citation type="journal article" date="2007" name="J. Bacteriol.">
        <title>Comparative genome analysis of four magnetotactic bacteria reveals a complex set of group-specific genes implicated in magnetosome biomineralization and function.</title>
        <authorList>
            <person name="Richter M."/>
            <person name="Kube M."/>
            <person name="Bazylinski D.A."/>
            <person name="Lombardot T."/>
            <person name="Gloeckner F.O."/>
            <person name="Reinhardt R."/>
            <person name="Schueler D."/>
        </authorList>
    </citation>
    <scope>NUCLEOTIDE SEQUENCE</scope>
    <source>
        <strain evidence="1">MSR-1</strain>
    </source>
</reference>
<organism evidence="1">
    <name type="scientific">Magnetospirillum gryphiswaldense</name>
    <dbReference type="NCBI Taxonomy" id="55518"/>
    <lineage>
        <taxon>Bacteria</taxon>
        <taxon>Pseudomonadati</taxon>
        <taxon>Pseudomonadota</taxon>
        <taxon>Alphaproteobacteria</taxon>
        <taxon>Rhodospirillales</taxon>
        <taxon>Rhodospirillaceae</taxon>
        <taxon>Magnetospirillum</taxon>
    </lineage>
</organism>
<protein>
    <submittedName>
        <fullName evidence="1">Uncharacterized protein</fullName>
    </submittedName>
</protein>
<dbReference type="AlphaFoldDB" id="A4TZP5"/>
<name>A4TZP5_9PROT</name>
<proteinExistence type="predicted"/>
<sequence length="182" mass="21181">MPWDSLELSKLAIQAATPVVAIGIAYRINRAIEQFKHTQWRNQKLIERRIAAYDTISPELNDIICYYAYIGRWKEFSPLDILSKKRSVDKSIYLSAPFFSEDILEPYDRIMDLCFSMFSGNGQDARLRTKAQNRKPFFNGAWDSTWDTRFTDEKLAPATYFDAYHKLISIFSNEIGLESVNK</sequence>
<dbReference type="RefSeq" id="WP_158699495.1">
    <property type="nucleotide sequence ID" value="NZ_CP027527.1"/>
</dbReference>
<gene>
    <name evidence="1" type="ORF">MGR_3254</name>
</gene>
<evidence type="ECO:0000313" key="1">
    <source>
        <dbReference type="EMBL" id="CAM76102.1"/>
    </source>
</evidence>
<dbReference type="EMBL" id="CU459003">
    <property type="protein sequence ID" value="CAM76102.1"/>
    <property type="molecule type" value="Genomic_DNA"/>
</dbReference>